<keyword evidence="4 10" id="KW-0812">Transmembrane</keyword>
<keyword evidence="3" id="KW-1003">Cell membrane</keyword>
<accession>A0ABV6MXG1</accession>
<dbReference type="Gene3D" id="2.40.50.910">
    <property type="entry name" value="Type VII secretion system EccB, repeat 3 domain"/>
    <property type="match status" value="1"/>
</dbReference>
<evidence type="ECO:0000256" key="6">
    <source>
        <dbReference type="ARBA" id="ARBA00022801"/>
    </source>
</evidence>
<proteinExistence type="inferred from homology"/>
<evidence type="ECO:0000256" key="9">
    <source>
        <dbReference type="ARBA" id="ARBA00023136"/>
    </source>
</evidence>
<dbReference type="Gene3D" id="3.30.2390.20">
    <property type="entry name" value="Type VII secretion system EccB, repeat 1 domain"/>
    <property type="match status" value="1"/>
</dbReference>
<dbReference type="Proteomes" id="UP001589810">
    <property type="component" value="Unassembled WGS sequence"/>
</dbReference>
<dbReference type="InterPro" id="IPR007795">
    <property type="entry name" value="T7SS_EccB"/>
</dbReference>
<comment type="subcellular location">
    <subcellularLocation>
        <location evidence="1">Cell membrane</location>
        <topology evidence="1">Single-pass membrane protein</topology>
    </subcellularLocation>
</comment>
<dbReference type="InterPro" id="IPR044857">
    <property type="entry name" value="T7SS_EccB_R1"/>
</dbReference>
<gene>
    <name evidence="11" type="primary">eccB</name>
    <name evidence="11" type="ORF">ACFFH7_25990</name>
</gene>
<evidence type="ECO:0000256" key="5">
    <source>
        <dbReference type="ARBA" id="ARBA00022741"/>
    </source>
</evidence>
<dbReference type="InterPro" id="IPR042485">
    <property type="entry name" value="T7SS_EccB_R3"/>
</dbReference>
<evidence type="ECO:0000256" key="8">
    <source>
        <dbReference type="ARBA" id="ARBA00022989"/>
    </source>
</evidence>
<evidence type="ECO:0000313" key="12">
    <source>
        <dbReference type="Proteomes" id="UP001589810"/>
    </source>
</evidence>
<evidence type="ECO:0000313" key="11">
    <source>
        <dbReference type="EMBL" id="MFC0544983.1"/>
    </source>
</evidence>
<dbReference type="NCBIfam" id="TIGR03919">
    <property type="entry name" value="T7SS_EccB"/>
    <property type="match status" value="1"/>
</dbReference>
<evidence type="ECO:0000256" key="2">
    <source>
        <dbReference type="ARBA" id="ARBA00008149"/>
    </source>
</evidence>
<dbReference type="EMBL" id="JBHLUD010000008">
    <property type="protein sequence ID" value="MFC0544983.1"/>
    <property type="molecule type" value="Genomic_DNA"/>
</dbReference>
<keyword evidence="6" id="KW-0378">Hydrolase</keyword>
<protein>
    <submittedName>
        <fullName evidence="11">Type VII secretion protein EccB</fullName>
    </submittedName>
</protein>
<dbReference type="RefSeq" id="WP_273936291.1">
    <property type="nucleotide sequence ID" value="NZ_CP097263.1"/>
</dbReference>
<evidence type="ECO:0000256" key="3">
    <source>
        <dbReference type="ARBA" id="ARBA00022475"/>
    </source>
</evidence>
<dbReference type="PANTHER" id="PTHR40765">
    <property type="entry name" value="ESX-2 SECRETION SYSTEM ATPASE ECCB2"/>
    <property type="match status" value="1"/>
</dbReference>
<name>A0ABV6MXG1_9PSEU</name>
<keyword evidence="9 10" id="KW-0472">Membrane</keyword>
<feature type="transmembrane region" description="Helical" evidence="10">
    <location>
        <begin position="42"/>
        <end position="62"/>
    </location>
</feature>
<reference evidence="11 12" key="1">
    <citation type="submission" date="2024-09" db="EMBL/GenBank/DDBJ databases">
        <authorList>
            <person name="Sun Q."/>
            <person name="Mori K."/>
        </authorList>
    </citation>
    <scope>NUCLEOTIDE SEQUENCE [LARGE SCALE GENOMIC DNA]</scope>
    <source>
        <strain evidence="11 12">TBRC 1432</strain>
    </source>
</reference>
<keyword evidence="7" id="KW-0067">ATP-binding</keyword>
<comment type="caution">
    <text evidence="11">The sequence shown here is derived from an EMBL/GenBank/DDBJ whole genome shotgun (WGS) entry which is preliminary data.</text>
</comment>
<keyword evidence="8 10" id="KW-1133">Transmembrane helix</keyword>
<sequence length="458" mass="46341">MVTTRDQVEAYTYESRRQVTSLMLGADEAVTDPRRRLNRSTIGGTVIAVLLMAGFGIAGFLGGGSGPALPGSGAVTVSGTGDHYVIVDGQVHPALNLASALLVGGGTLTEVRASALAGKPRGLPVGIPNAPDSLPSRDNLTIGAWTVCTVQSASLSAPPQITLLVGAGVSQGVVDSSAGVLAQLPDDSTWLISKGRRYKLTGNTRALLGLQRAATVRLPAEVLAVVPEGAEITQPRVPSGGAPTVSLPSSVSVGDVIQTRQTGVQSQFFVVEPDGLAPISELTYALLAASGSRVDTIDPNVAVSAPQSHATPPGSNTWPDRIPSPVGPQLDQPLCLSTTPGQTPGDAPWPLSVSLPPSVPSPAGLSSVTAKAGHVTTVRIPSGSGAVVRASSAAGQDGVLTLVTDSGQRFPIPSSDAASRLHFDPSAARNVPLPFVTLLPAGPTLDPSAAAKEFVGGN</sequence>
<evidence type="ECO:0000256" key="4">
    <source>
        <dbReference type="ARBA" id="ARBA00022692"/>
    </source>
</evidence>
<comment type="similarity">
    <text evidence="2">Belongs to the EccB family.</text>
</comment>
<evidence type="ECO:0000256" key="1">
    <source>
        <dbReference type="ARBA" id="ARBA00004162"/>
    </source>
</evidence>
<dbReference type="Pfam" id="PF05108">
    <property type="entry name" value="T7SS_ESX1_EccB"/>
    <property type="match status" value="1"/>
</dbReference>
<evidence type="ECO:0000256" key="10">
    <source>
        <dbReference type="SAM" id="Phobius"/>
    </source>
</evidence>
<keyword evidence="12" id="KW-1185">Reference proteome</keyword>
<dbReference type="PANTHER" id="PTHR40765:SF2">
    <property type="entry name" value="ESX-2 SECRETION SYSTEM ATPASE ECCB2"/>
    <property type="match status" value="1"/>
</dbReference>
<evidence type="ECO:0000256" key="7">
    <source>
        <dbReference type="ARBA" id="ARBA00022840"/>
    </source>
</evidence>
<keyword evidence="5" id="KW-0547">Nucleotide-binding</keyword>
<organism evidence="11 12">
    <name type="scientific">Kutzneria chonburiensis</name>
    <dbReference type="NCBI Taxonomy" id="1483604"/>
    <lineage>
        <taxon>Bacteria</taxon>
        <taxon>Bacillati</taxon>
        <taxon>Actinomycetota</taxon>
        <taxon>Actinomycetes</taxon>
        <taxon>Pseudonocardiales</taxon>
        <taxon>Pseudonocardiaceae</taxon>
        <taxon>Kutzneria</taxon>
    </lineage>
</organism>